<evidence type="ECO:0000313" key="2">
    <source>
        <dbReference type="EMBL" id="CCO17873.1"/>
    </source>
</evidence>
<dbReference type="KEGG" id="bpg:Bathy08g02120"/>
<dbReference type="AlphaFoldDB" id="K8F8E9"/>
<evidence type="ECO:0000313" key="3">
    <source>
        <dbReference type="Proteomes" id="UP000198341"/>
    </source>
</evidence>
<sequence>MNTMRRGGWLGSVFLKKTTFVDGLVSSFFVGGRTTLRSFTSSGTSSSSAASNPPKDWTNATKTGHLLRRENLTRLTKDLHLMLANRNKIEGPNVPDARSVLVPLALVDEHPCVLLTVQSTQFGTPLLAFPRGHRSRHNSAALDKDAVAQACDQIGGREPWANPDRIEYLGTHHDAVNSKRTLAITPGVAYFGSLTKRQVQERNRSANCVLGVAAIKIEDCLEPDNVSVVKLEEEEGSTRNTVEEDGDKEEEEERSMGPMPAFTVPRANVVGWGETSEPFGLKNCLIWGSDAAILHGVLRVIVGSDERYKQQLYGQFEKIQREMNEQATKVVA</sequence>
<organism evidence="2 3">
    <name type="scientific">Bathycoccus prasinos</name>
    <dbReference type="NCBI Taxonomy" id="41875"/>
    <lineage>
        <taxon>Eukaryota</taxon>
        <taxon>Viridiplantae</taxon>
        <taxon>Chlorophyta</taxon>
        <taxon>Mamiellophyceae</taxon>
        <taxon>Mamiellales</taxon>
        <taxon>Bathycoccaceae</taxon>
        <taxon>Bathycoccus</taxon>
    </lineage>
</organism>
<feature type="region of interest" description="Disordered" evidence="1">
    <location>
        <begin position="39"/>
        <end position="64"/>
    </location>
</feature>
<name>K8F8E9_9CHLO</name>
<feature type="region of interest" description="Disordered" evidence="1">
    <location>
        <begin position="232"/>
        <end position="260"/>
    </location>
</feature>
<keyword evidence="3" id="KW-1185">Reference proteome</keyword>
<feature type="compositionally biased region" description="Low complexity" evidence="1">
    <location>
        <begin position="39"/>
        <end position="51"/>
    </location>
</feature>
<protein>
    <submittedName>
        <fullName evidence="2">Coenzyme a pyrophosphatase</fullName>
    </submittedName>
</protein>
<dbReference type="OrthoDB" id="206213at2759"/>
<proteinExistence type="predicted"/>
<reference evidence="2 3" key="1">
    <citation type="submission" date="2011-10" db="EMBL/GenBank/DDBJ databases">
        <authorList>
            <person name="Genoscope - CEA"/>
        </authorList>
    </citation>
    <scope>NUCLEOTIDE SEQUENCE [LARGE SCALE GENOMIC DNA]</scope>
    <source>
        <strain evidence="2 3">RCC 1105</strain>
    </source>
</reference>
<dbReference type="GeneID" id="19014191"/>
<dbReference type="STRING" id="41875.K8F8E9"/>
<evidence type="ECO:0000256" key="1">
    <source>
        <dbReference type="SAM" id="MobiDB-lite"/>
    </source>
</evidence>
<dbReference type="Proteomes" id="UP000198341">
    <property type="component" value="Chromosome 8"/>
</dbReference>
<dbReference type="RefSeq" id="XP_007511752.1">
    <property type="nucleotide sequence ID" value="XM_007511690.1"/>
</dbReference>
<accession>K8F8E9</accession>
<dbReference type="EMBL" id="FO082271">
    <property type="protein sequence ID" value="CCO17873.1"/>
    <property type="molecule type" value="Genomic_DNA"/>
</dbReference>
<gene>
    <name evidence="2" type="ORF">Bathy08g02120</name>
</gene>
<feature type="compositionally biased region" description="Acidic residues" evidence="1">
    <location>
        <begin position="243"/>
        <end position="253"/>
    </location>
</feature>